<dbReference type="PRINTS" id="PR00111">
    <property type="entry name" value="ABHYDROLASE"/>
</dbReference>
<gene>
    <name evidence="2" type="ORF">C4K68_10650</name>
</gene>
<organism evidence="2 3">
    <name type="scientific">Proteobacteria bacterium 228</name>
    <dbReference type="NCBI Taxonomy" id="2083153"/>
    <lineage>
        <taxon>Bacteria</taxon>
        <taxon>Pseudomonadati</taxon>
        <taxon>Pseudomonadota</taxon>
    </lineage>
</organism>
<reference evidence="2 3" key="1">
    <citation type="submission" date="2018-02" db="EMBL/GenBank/DDBJ databases">
        <title>novel marine gammaproteobacteria from coastal saline agro ecosystem.</title>
        <authorList>
            <person name="Krishnan R."/>
            <person name="Ramesh Kumar N."/>
        </authorList>
    </citation>
    <scope>NUCLEOTIDE SEQUENCE [LARGE SCALE GENOMIC DNA]</scope>
    <source>
        <strain evidence="2 3">228</strain>
    </source>
</reference>
<dbReference type="Proteomes" id="UP000238196">
    <property type="component" value="Unassembled WGS sequence"/>
</dbReference>
<feature type="domain" description="AB hydrolase-1" evidence="1">
    <location>
        <begin position="54"/>
        <end position="277"/>
    </location>
</feature>
<sequence>MTVHHRPPAPSVLFAAPEAAALTATALEQDFAQQLLVLGDHQVAIRRCGQAPAPVIVLLHGIGSGAASWLATARQLAGVAQVIAWDAPGYGESSALSASQPRAEDYAARLLQMLDALQITRCVLVGHSLGAMTALCLARQHPERVSRLLLISPAQGYGAADRQVQREEVRSRRLASLAVKGVAGIAADRSAAMLSSAASPEQREWVRWNMARLNPTGYRQAIELLCGDDLLRHGQPAMPVSVLCGDADGITRPDACLHIAEALDASFALIAGAGHASPTEQPERVAGQLAAAIALSQGNLS</sequence>
<dbReference type="OrthoDB" id="5289002at2"/>
<proteinExistence type="predicted"/>
<dbReference type="SUPFAM" id="SSF53474">
    <property type="entry name" value="alpha/beta-Hydrolases"/>
    <property type="match status" value="1"/>
</dbReference>
<accession>A0A2S5KRI6</accession>
<dbReference type="PANTHER" id="PTHR43798:SF33">
    <property type="entry name" value="HYDROLASE, PUTATIVE (AFU_ORTHOLOGUE AFUA_2G14860)-RELATED"/>
    <property type="match status" value="1"/>
</dbReference>
<dbReference type="InterPro" id="IPR029058">
    <property type="entry name" value="AB_hydrolase_fold"/>
</dbReference>
<dbReference type="AlphaFoldDB" id="A0A2S5KRI6"/>
<comment type="caution">
    <text evidence="2">The sequence shown here is derived from an EMBL/GenBank/DDBJ whole genome shotgun (WGS) entry which is preliminary data.</text>
</comment>
<dbReference type="InterPro" id="IPR050266">
    <property type="entry name" value="AB_hydrolase_sf"/>
</dbReference>
<dbReference type="GO" id="GO:0016020">
    <property type="term" value="C:membrane"/>
    <property type="evidence" value="ECO:0007669"/>
    <property type="project" value="TreeGrafter"/>
</dbReference>
<dbReference type="PANTHER" id="PTHR43798">
    <property type="entry name" value="MONOACYLGLYCEROL LIPASE"/>
    <property type="match status" value="1"/>
</dbReference>
<dbReference type="Pfam" id="PF00561">
    <property type="entry name" value="Abhydrolase_1"/>
    <property type="match status" value="1"/>
</dbReference>
<name>A0A2S5KRI6_9PROT</name>
<protein>
    <submittedName>
        <fullName evidence="2">Alpha/beta hydrolase</fullName>
    </submittedName>
</protein>
<dbReference type="EMBL" id="PRLP01000034">
    <property type="protein sequence ID" value="PPC77323.1"/>
    <property type="molecule type" value="Genomic_DNA"/>
</dbReference>
<keyword evidence="2" id="KW-0378">Hydrolase</keyword>
<dbReference type="InterPro" id="IPR000073">
    <property type="entry name" value="AB_hydrolase_1"/>
</dbReference>
<evidence type="ECO:0000313" key="2">
    <source>
        <dbReference type="EMBL" id="PPC77323.1"/>
    </source>
</evidence>
<dbReference type="Gene3D" id="3.40.50.1820">
    <property type="entry name" value="alpha/beta hydrolase"/>
    <property type="match status" value="1"/>
</dbReference>
<dbReference type="GO" id="GO:0016787">
    <property type="term" value="F:hydrolase activity"/>
    <property type="evidence" value="ECO:0007669"/>
    <property type="project" value="UniProtKB-KW"/>
</dbReference>
<evidence type="ECO:0000313" key="3">
    <source>
        <dbReference type="Proteomes" id="UP000238196"/>
    </source>
</evidence>
<evidence type="ECO:0000259" key="1">
    <source>
        <dbReference type="Pfam" id="PF00561"/>
    </source>
</evidence>